<evidence type="ECO:0000256" key="1">
    <source>
        <dbReference type="SAM" id="SignalP"/>
    </source>
</evidence>
<dbReference type="AlphaFoldDB" id="A0A4S3M3E4"/>
<dbReference type="InterPro" id="IPR051781">
    <property type="entry name" value="Metallo-dep_Hydrolase"/>
</dbReference>
<evidence type="ECO:0000313" key="4">
    <source>
        <dbReference type="Proteomes" id="UP000305939"/>
    </source>
</evidence>
<dbReference type="SUPFAM" id="SSF51556">
    <property type="entry name" value="Metallo-dependent hydrolases"/>
    <property type="match status" value="1"/>
</dbReference>
<accession>A0A4S3M3E4</accession>
<feature type="signal peptide" evidence="1">
    <location>
        <begin position="1"/>
        <end position="20"/>
    </location>
</feature>
<dbReference type="Proteomes" id="UP000305939">
    <property type="component" value="Unassembled WGS sequence"/>
</dbReference>
<evidence type="ECO:0000259" key="2">
    <source>
        <dbReference type="Pfam" id="PF01979"/>
    </source>
</evidence>
<keyword evidence="3" id="KW-0378">Hydrolase</keyword>
<dbReference type="SUPFAM" id="SSF51338">
    <property type="entry name" value="Composite domain of metallo-dependent hydrolases"/>
    <property type="match status" value="2"/>
</dbReference>
<evidence type="ECO:0000313" key="3">
    <source>
        <dbReference type="EMBL" id="THD69616.1"/>
    </source>
</evidence>
<feature type="chain" id="PRO_5020891393" evidence="1">
    <location>
        <begin position="21"/>
        <end position="442"/>
    </location>
</feature>
<reference evidence="3 4" key="1">
    <citation type="submission" date="2019-04" db="EMBL/GenBank/DDBJ databases">
        <title>Draft genome sequence of Robertkochia marina CC-AMO-30D.</title>
        <authorList>
            <person name="Hameed A."/>
            <person name="Lin S.-Y."/>
            <person name="Shahina M."/>
            <person name="Lai W.-A."/>
            <person name="Young C.-C."/>
        </authorList>
    </citation>
    <scope>NUCLEOTIDE SEQUENCE [LARGE SCALE GENOMIC DNA]</scope>
    <source>
        <strain evidence="3 4">CC-AMO-30D</strain>
    </source>
</reference>
<dbReference type="Gene3D" id="2.30.40.10">
    <property type="entry name" value="Urease, subunit C, domain 1"/>
    <property type="match status" value="1"/>
</dbReference>
<dbReference type="EMBL" id="SSMC01000001">
    <property type="protein sequence ID" value="THD69616.1"/>
    <property type="molecule type" value="Genomic_DNA"/>
</dbReference>
<name>A0A4S3M3E4_9FLAO</name>
<dbReference type="PANTHER" id="PTHR43135:SF3">
    <property type="entry name" value="ALPHA-D-RIBOSE 1-METHYLPHOSPHONATE 5-TRIPHOSPHATE DIPHOSPHATASE"/>
    <property type="match status" value="1"/>
</dbReference>
<proteinExistence type="predicted"/>
<dbReference type="Pfam" id="PF01979">
    <property type="entry name" value="Amidohydro_1"/>
    <property type="match status" value="1"/>
</dbReference>
<dbReference type="Gene3D" id="3.20.20.140">
    <property type="entry name" value="Metal-dependent hydrolases"/>
    <property type="match status" value="1"/>
</dbReference>
<dbReference type="OrthoDB" id="9797498at2"/>
<keyword evidence="1" id="KW-0732">Signal</keyword>
<gene>
    <name evidence="3" type="ORF">E7Z59_04625</name>
</gene>
<feature type="domain" description="Amidohydrolase-related" evidence="2">
    <location>
        <begin position="75"/>
        <end position="432"/>
    </location>
</feature>
<dbReference type="RefSeq" id="WP_136335106.1">
    <property type="nucleotide sequence ID" value="NZ_QXMP01000026.1"/>
</dbReference>
<organism evidence="3 4">
    <name type="scientific">Robertkochia marina</name>
    <dbReference type="NCBI Taxonomy" id="1227945"/>
    <lineage>
        <taxon>Bacteria</taxon>
        <taxon>Pseudomonadati</taxon>
        <taxon>Bacteroidota</taxon>
        <taxon>Flavobacteriia</taxon>
        <taxon>Flavobacteriales</taxon>
        <taxon>Flavobacteriaceae</taxon>
        <taxon>Robertkochia</taxon>
    </lineage>
</organism>
<dbReference type="InterPro" id="IPR011059">
    <property type="entry name" value="Metal-dep_hydrolase_composite"/>
</dbReference>
<dbReference type="InterPro" id="IPR057744">
    <property type="entry name" value="OTAase-like"/>
</dbReference>
<protein>
    <submittedName>
        <fullName evidence="3">Amidohydrolase family protein</fullName>
    </submittedName>
</protein>
<dbReference type="CDD" id="cd01299">
    <property type="entry name" value="Met_dep_hydrolase_A"/>
    <property type="match status" value="1"/>
</dbReference>
<keyword evidence="4" id="KW-1185">Reference proteome</keyword>
<dbReference type="InterPro" id="IPR006680">
    <property type="entry name" value="Amidohydro-rel"/>
</dbReference>
<dbReference type="InterPro" id="IPR032466">
    <property type="entry name" value="Metal_Hydrolase"/>
</dbReference>
<comment type="caution">
    <text evidence="3">The sequence shown here is derived from an EMBL/GenBank/DDBJ whole genome shotgun (WGS) entry which is preliminary data.</text>
</comment>
<sequence>MNKVTLLVAFLLSMSMSLRAQDKQQILITNANVFDGVNEKLLNEVDVLVEGNLIKEIGKNLKAQNAEVIDANGRTLIPGLIDAHWHTMFAYLSQAQLITSNVGFINIAAAQGAGKTLMRGFTTTREAGGNAFGVKKAIDLGMIPGPRIYPSGAPISQTSGHFDFRGPNDVPANPADPLTYQERNSMLMVADGVPEVTKRVREQLRLGASQIKLAAGGGVSSTFDPVDVSQYTYEELKAAVDVAKTWNTYVMVHVFTDAGAQSALKAGVMSIEHGNLMTDETFKMMADKGAWLSMQPIFNDEDAIPFPAGSPNQAKFVQVTDGTAKGIELAKKYGVKTAFGTDVIFDPALADKQGKLLAKLKSYYTPFEVLKMATHDNAQLIKLCGPRDPYPGDLGVIKEGALADLILVDGNPLEDIELVSDPEKNFVLIMKDGAIYKNSAKN</sequence>
<dbReference type="PANTHER" id="PTHR43135">
    <property type="entry name" value="ALPHA-D-RIBOSE 1-METHYLPHOSPHONATE 5-TRIPHOSPHATE DIPHOSPHATASE"/>
    <property type="match status" value="1"/>
</dbReference>
<dbReference type="GO" id="GO:0016810">
    <property type="term" value="F:hydrolase activity, acting on carbon-nitrogen (but not peptide) bonds"/>
    <property type="evidence" value="ECO:0007669"/>
    <property type="project" value="InterPro"/>
</dbReference>